<evidence type="ECO:0000313" key="3">
    <source>
        <dbReference type="Proteomes" id="UP001231189"/>
    </source>
</evidence>
<proteinExistence type="predicted"/>
<dbReference type="EMBL" id="JAUUTY010000006">
    <property type="protein sequence ID" value="KAK1613872.1"/>
    <property type="molecule type" value="Genomic_DNA"/>
</dbReference>
<protein>
    <submittedName>
        <fullName evidence="2">Uncharacterized protein</fullName>
    </submittedName>
</protein>
<name>A0AAD8R501_LOLMU</name>
<evidence type="ECO:0000313" key="2">
    <source>
        <dbReference type="EMBL" id="KAK1613872.1"/>
    </source>
</evidence>
<feature type="compositionally biased region" description="Basic and acidic residues" evidence="1">
    <location>
        <begin position="15"/>
        <end position="42"/>
    </location>
</feature>
<organism evidence="2 3">
    <name type="scientific">Lolium multiflorum</name>
    <name type="common">Italian ryegrass</name>
    <name type="synonym">Lolium perenne subsp. multiflorum</name>
    <dbReference type="NCBI Taxonomy" id="4521"/>
    <lineage>
        <taxon>Eukaryota</taxon>
        <taxon>Viridiplantae</taxon>
        <taxon>Streptophyta</taxon>
        <taxon>Embryophyta</taxon>
        <taxon>Tracheophyta</taxon>
        <taxon>Spermatophyta</taxon>
        <taxon>Magnoliopsida</taxon>
        <taxon>Liliopsida</taxon>
        <taxon>Poales</taxon>
        <taxon>Poaceae</taxon>
        <taxon>BOP clade</taxon>
        <taxon>Pooideae</taxon>
        <taxon>Poodae</taxon>
        <taxon>Poeae</taxon>
        <taxon>Poeae Chloroplast Group 2 (Poeae type)</taxon>
        <taxon>Loliodinae</taxon>
        <taxon>Loliinae</taxon>
        <taxon>Lolium</taxon>
    </lineage>
</organism>
<reference evidence="2" key="1">
    <citation type="submission" date="2023-07" db="EMBL/GenBank/DDBJ databases">
        <title>A chromosome-level genome assembly of Lolium multiflorum.</title>
        <authorList>
            <person name="Chen Y."/>
            <person name="Copetti D."/>
            <person name="Kolliker R."/>
            <person name="Studer B."/>
        </authorList>
    </citation>
    <scope>NUCLEOTIDE SEQUENCE</scope>
    <source>
        <strain evidence="2">02402/16</strain>
        <tissue evidence="2">Leaf</tissue>
    </source>
</reference>
<evidence type="ECO:0000256" key="1">
    <source>
        <dbReference type="SAM" id="MobiDB-lite"/>
    </source>
</evidence>
<dbReference type="Proteomes" id="UP001231189">
    <property type="component" value="Unassembled WGS sequence"/>
</dbReference>
<dbReference type="AlphaFoldDB" id="A0AAD8R501"/>
<comment type="caution">
    <text evidence="2">The sequence shown here is derived from an EMBL/GenBank/DDBJ whole genome shotgun (WGS) entry which is preliminary data.</text>
</comment>
<accession>A0AAD8R501</accession>
<feature type="region of interest" description="Disordered" evidence="1">
    <location>
        <begin position="1"/>
        <end position="42"/>
    </location>
</feature>
<keyword evidence="3" id="KW-1185">Reference proteome</keyword>
<gene>
    <name evidence="2" type="ORF">QYE76_019389</name>
</gene>
<sequence>MSHPWSIASSVYDKQGTHDASKKDATREKEAERWRDESDPEEGFKLREKIIGGRRTFGLAVGRDDDYDEIDMSFEEDEGLCLINKLKMEDQDRQESMDKLNKRIKRIEEKAPGSAEHVRLLRRYLDQMDEKIIKGLEANLDICLRSLDTQKKMLEVSKNYITLLEKLAKERSARIIYLEAFTVALQTKIRKLEGEAPLK</sequence>